<dbReference type="PROSITE" id="PS00297">
    <property type="entry name" value="HSP70_1"/>
    <property type="match status" value="1"/>
</dbReference>
<dbReference type="Proteomes" id="UP000012073">
    <property type="component" value="Unassembled WGS sequence"/>
</dbReference>
<dbReference type="Gene3D" id="1.20.1270.10">
    <property type="match status" value="1"/>
</dbReference>
<evidence type="ECO:0000313" key="8">
    <source>
        <dbReference type="Proteomes" id="UP000012073"/>
    </source>
</evidence>
<dbReference type="RefSeq" id="XP_005714152.1">
    <property type="nucleotide sequence ID" value="XM_005714095.1"/>
</dbReference>
<dbReference type="KEGG" id="ccp:CHC_T00002766001"/>
<evidence type="ECO:0000256" key="4">
    <source>
        <dbReference type="RuleBase" id="RU003322"/>
    </source>
</evidence>
<dbReference type="OrthoDB" id="2401965at2759"/>
<reference evidence="8" key="1">
    <citation type="journal article" date="2013" name="Proc. Natl. Acad. Sci. U.S.A.">
        <title>Genome structure and metabolic features in the red seaweed Chondrus crispus shed light on evolution of the Archaeplastida.</title>
        <authorList>
            <person name="Collen J."/>
            <person name="Porcel B."/>
            <person name="Carre W."/>
            <person name="Ball S.G."/>
            <person name="Chaparro C."/>
            <person name="Tonon T."/>
            <person name="Barbeyron T."/>
            <person name="Michel G."/>
            <person name="Noel B."/>
            <person name="Valentin K."/>
            <person name="Elias M."/>
            <person name="Artiguenave F."/>
            <person name="Arun A."/>
            <person name="Aury J.M."/>
            <person name="Barbosa-Neto J.F."/>
            <person name="Bothwell J.H."/>
            <person name="Bouget F.Y."/>
            <person name="Brillet L."/>
            <person name="Cabello-Hurtado F."/>
            <person name="Capella-Gutierrez S."/>
            <person name="Charrier B."/>
            <person name="Cladiere L."/>
            <person name="Cock J.M."/>
            <person name="Coelho S.M."/>
            <person name="Colleoni C."/>
            <person name="Czjzek M."/>
            <person name="Da Silva C."/>
            <person name="Delage L."/>
            <person name="Denoeud F."/>
            <person name="Deschamps P."/>
            <person name="Dittami S.M."/>
            <person name="Gabaldon T."/>
            <person name="Gachon C.M."/>
            <person name="Groisillier A."/>
            <person name="Herve C."/>
            <person name="Jabbari K."/>
            <person name="Katinka M."/>
            <person name="Kloareg B."/>
            <person name="Kowalczyk N."/>
            <person name="Labadie K."/>
            <person name="Leblanc C."/>
            <person name="Lopez P.J."/>
            <person name="McLachlan D.H."/>
            <person name="Meslet-Cladiere L."/>
            <person name="Moustafa A."/>
            <person name="Nehr Z."/>
            <person name="Nyvall Collen P."/>
            <person name="Panaud O."/>
            <person name="Partensky F."/>
            <person name="Poulain J."/>
            <person name="Rensing S.A."/>
            <person name="Rousvoal S."/>
            <person name="Samson G."/>
            <person name="Symeonidi A."/>
            <person name="Weissenbach J."/>
            <person name="Zambounis A."/>
            <person name="Wincker P."/>
            <person name="Boyen C."/>
        </authorList>
    </citation>
    <scope>NUCLEOTIDE SEQUENCE [LARGE SCALE GENOMIC DNA]</scope>
    <source>
        <strain evidence="8">cv. Stackhouse</strain>
    </source>
</reference>
<keyword evidence="6" id="KW-0732">Signal</keyword>
<evidence type="ECO:0000256" key="6">
    <source>
        <dbReference type="SAM" id="SignalP"/>
    </source>
</evidence>
<sequence length="647" mass="71134">MSRALFFLLAVALLPIALCAKEETEDLGPVIGIDLGTTYSCVGVLENGNVEIIPNDQGNRITPSYVAFADATSERLVGDAAKNQAASNPLNTVFDVKRLIGRRYNEPTVQRDKKLLPFRIVGKDEKPHVEVEINGEDKVFSPEEISAMVLSKLRKTAEDFLGKKVTRAVVTVPAYFNDAQRSATRDAGVIAGLDVLRIINEPTAAALAYGLDKTKEEEEKNILVFDLGGGTFDVTLLTIDKGVFEVLATNGDTHLGGEDFDQRLMEYFVNLWKRKHGDDMSKDKRALGKLRREVEKAKRELSSKTQVRVEIEALFGGKDLSETLTRARFEQLNEDLFKKTLKPVSKVVKDSGLSKDEIHEIVLVGGSTRIPKVKELVKSFFDDKEPHTDINPDEAIAYGAAIQAGILSGDRDILKKNLVLLDVTPLSLGIETLGGVMSKIIKRNTVVPTKKSESFTTTVDNQDTIAVHVYEGERAMTKDCHLLGQFDLTGLTPAPKGQPQVIVTFDIDENGIVKVSAEDKGSKSKKEITIEDRNSGRLSEEEIERMVREAEDYADEDAAVSAKVDAKHDLESYIASLRSKIDAMGSKLASDDKSDIDSSISDAETFVRNIDFSSTEVDAIEERRKTLEEQAVPLLGPGAGYQGKDEL</sequence>
<dbReference type="PRINTS" id="PR00301">
    <property type="entry name" value="HEATSHOCK70"/>
</dbReference>
<dbReference type="InterPro" id="IPR018181">
    <property type="entry name" value="Heat_shock_70_CS"/>
</dbReference>
<protein>
    <submittedName>
        <fullName evidence="7">Uncharacterized protein</fullName>
    </submittedName>
</protein>
<name>R7Q943_CHOCR</name>
<dbReference type="InterPro" id="IPR043129">
    <property type="entry name" value="ATPase_NBD"/>
</dbReference>
<dbReference type="EMBL" id="HG001685">
    <property type="protein sequence ID" value="CDF34333.1"/>
    <property type="molecule type" value="Genomic_DNA"/>
</dbReference>
<dbReference type="Pfam" id="PF00012">
    <property type="entry name" value="HSP70"/>
    <property type="match status" value="1"/>
</dbReference>
<dbReference type="InterPro" id="IPR042050">
    <property type="entry name" value="BIP_NBD"/>
</dbReference>
<keyword evidence="1 4" id="KW-0547">Nucleotide-binding</keyword>
<evidence type="ECO:0000313" key="7">
    <source>
        <dbReference type="EMBL" id="CDF34333.1"/>
    </source>
</evidence>
<dbReference type="AlphaFoldDB" id="R7Q943"/>
<feature type="signal peptide" evidence="6">
    <location>
        <begin position="1"/>
        <end position="19"/>
    </location>
</feature>
<dbReference type="FunFam" id="3.90.640.10:FF:000002">
    <property type="entry name" value="Heat shock 70 kDa"/>
    <property type="match status" value="1"/>
</dbReference>
<organism evidence="7 8">
    <name type="scientific">Chondrus crispus</name>
    <name type="common">Carrageen Irish moss</name>
    <name type="synonym">Polymorpha crispa</name>
    <dbReference type="NCBI Taxonomy" id="2769"/>
    <lineage>
        <taxon>Eukaryota</taxon>
        <taxon>Rhodophyta</taxon>
        <taxon>Florideophyceae</taxon>
        <taxon>Rhodymeniophycidae</taxon>
        <taxon>Gigartinales</taxon>
        <taxon>Gigartinaceae</taxon>
        <taxon>Chondrus</taxon>
    </lineage>
</organism>
<feature type="coiled-coil region" evidence="5">
    <location>
        <begin position="280"/>
        <end position="307"/>
    </location>
</feature>
<dbReference type="Gene3D" id="3.90.640.10">
    <property type="entry name" value="Actin, Chain A, domain 4"/>
    <property type="match status" value="1"/>
</dbReference>
<evidence type="ECO:0000256" key="3">
    <source>
        <dbReference type="ARBA" id="ARBA00022840"/>
    </source>
</evidence>
<keyword evidence="3 4" id="KW-0067">ATP-binding</keyword>
<dbReference type="SUPFAM" id="SSF100934">
    <property type="entry name" value="Heat shock protein 70kD (HSP70), C-terminal subdomain"/>
    <property type="match status" value="1"/>
</dbReference>
<evidence type="ECO:0000256" key="2">
    <source>
        <dbReference type="ARBA" id="ARBA00022824"/>
    </source>
</evidence>
<accession>R7Q943</accession>
<dbReference type="InterPro" id="IPR013126">
    <property type="entry name" value="Hsp_70_fam"/>
</dbReference>
<dbReference type="FunFam" id="3.30.30.30:FF:000005">
    <property type="entry name" value="Heat shock protein ssb1"/>
    <property type="match status" value="1"/>
</dbReference>
<dbReference type="CDD" id="cd10241">
    <property type="entry name" value="ASKHA_NBD_HSP70_BiP"/>
    <property type="match status" value="1"/>
</dbReference>
<dbReference type="PANTHER" id="PTHR19375">
    <property type="entry name" value="HEAT SHOCK PROTEIN 70KDA"/>
    <property type="match status" value="1"/>
</dbReference>
<dbReference type="NCBIfam" id="NF001413">
    <property type="entry name" value="PRK00290.1"/>
    <property type="match status" value="1"/>
</dbReference>
<dbReference type="FunFam" id="3.30.420.40:FF:000026">
    <property type="entry name" value="Heat shock protein 70"/>
    <property type="match status" value="1"/>
</dbReference>
<keyword evidence="8" id="KW-1185">Reference proteome</keyword>
<dbReference type="InterPro" id="IPR029047">
    <property type="entry name" value="HSP70_peptide-bd_sf"/>
</dbReference>
<keyword evidence="5" id="KW-0175">Coiled coil</keyword>
<gene>
    <name evidence="7" type="ORF">CHC_T00002766001</name>
</gene>
<dbReference type="OMA" id="QCPVIGI"/>
<dbReference type="GO" id="GO:0005524">
    <property type="term" value="F:ATP binding"/>
    <property type="evidence" value="ECO:0007669"/>
    <property type="project" value="UniProtKB-KW"/>
</dbReference>
<dbReference type="SUPFAM" id="SSF100920">
    <property type="entry name" value="Heat shock protein 70kD (HSP70), peptide-binding domain"/>
    <property type="match status" value="1"/>
</dbReference>
<feature type="chain" id="PRO_5004442725" evidence="6">
    <location>
        <begin position="20"/>
        <end position="647"/>
    </location>
</feature>
<dbReference type="Gramene" id="CDF34333">
    <property type="protein sequence ID" value="CDF34333"/>
    <property type="gene ID" value="CHC_T00002766001"/>
</dbReference>
<comment type="similarity">
    <text evidence="4">Belongs to the heat shock protein 70 family.</text>
</comment>
<dbReference type="PROSITE" id="PS00329">
    <property type="entry name" value="HSP70_2"/>
    <property type="match status" value="1"/>
</dbReference>
<dbReference type="FunFam" id="2.60.34.10:FF:000014">
    <property type="entry name" value="Chaperone protein DnaK HSP70"/>
    <property type="match status" value="1"/>
</dbReference>
<dbReference type="GeneID" id="17321862"/>
<dbReference type="Gene3D" id="3.30.420.40">
    <property type="match status" value="2"/>
</dbReference>
<dbReference type="PROSITE" id="PS01036">
    <property type="entry name" value="HSP70_3"/>
    <property type="match status" value="1"/>
</dbReference>
<evidence type="ECO:0000256" key="5">
    <source>
        <dbReference type="SAM" id="Coils"/>
    </source>
</evidence>
<keyword evidence="2" id="KW-0256">Endoplasmic reticulum</keyword>
<proteinExistence type="inferred from homology"/>
<dbReference type="GO" id="GO:0140662">
    <property type="term" value="F:ATP-dependent protein folding chaperone"/>
    <property type="evidence" value="ECO:0007669"/>
    <property type="project" value="InterPro"/>
</dbReference>
<dbReference type="SUPFAM" id="SSF53067">
    <property type="entry name" value="Actin-like ATPase domain"/>
    <property type="match status" value="2"/>
</dbReference>
<dbReference type="InterPro" id="IPR029048">
    <property type="entry name" value="HSP70_C_sf"/>
</dbReference>
<dbReference type="PhylomeDB" id="R7Q943"/>
<dbReference type="Gene3D" id="2.60.34.10">
    <property type="entry name" value="Substrate Binding Domain Of DNAk, Chain A, domain 1"/>
    <property type="match status" value="1"/>
</dbReference>
<evidence type="ECO:0000256" key="1">
    <source>
        <dbReference type="ARBA" id="ARBA00022741"/>
    </source>
</evidence>
<dbReference type="STRING" id="2769.R7Q943"/>